<dbReference type="GeneID" id="19302472"/>
<proteinExistence type="predicted"/>
<dbReference type="KEGG" id="gtr:GLOTRDRAFT_132342"/>
<evidence type="ECO:0008006" key="3">
    <source>
        <dbReference type="Google" id="ProtNLM"/>
    </source>
</evidence>
<dbReference type="RefSeq" id="XP_007869401.1">
    <property type="nucleotide sequence ID" value="XM_007871210.1"/>
</dbReference>
<sequence length="301" mass="33642">MQAAKVPNELLDFIASYACCDGGTTARSLQLVSRTLKAITEPYKFQSVALSGPPRMKAFLRSFESSSEAARANLRHVFIWPSTARTGLFDLLLDVLETISPTVESLVFVTDNRPQGEIAIDVLKEVSFPRLTHLKLATPTTQSYNLDIPKDRPQLFPNLTHVHWCLTTEVHLEDVHRPLCQLFSIPSSKTVKCIRISGCAMGLSSFPSFLAVVLGYEPASSWVLPLPPSVEKYIAQVPPGADSMLTDKAYKVLMQWNEEAGRIKCKVLKGPPNKDRRLWKSMWLKEQGGERDINEDWNLGS</sequence>
<protein>
    <recommendedName>
        <fullName evidence="3">F-box domain-containing protein</fullName>
    </recommendedName>
</protein>
<dbReference type="AlphaFoldDB" id="S7PXH8"/>
<gene>
    <name evidence="1" type="ORF">GLOTRDRAFT_132342</name>
</gene>
<dbReference type="EMBL" id="KB469308">
    <property type="protein sequence ID" value="EPQ52223.1"/>
    <property type="molecule type" value="Genomic_DNA"/>
</dbReference>
<name>S7PXH8_GLOTA</name>
<dbReference type="OrthoDB" id="2748701at2759"/>
<reference evidence="1 2" key="1">
    <citation type="journal article" date="2012" name="Science">
        <title>The Paleozoic origin of enzymatic lignin decomposition reconstructed from 31 fungal genomes.</title>
        <authorList>
            <person name="Floudas D."/>
            <person name="Binder M."/>
            <person name="Riley R."/>
            <person name="Barry K."/>
            <person name="Blanchette R.A."/>
            <person name="Henrissat B."/>
            <person name="Martinez A.T."/>
            <person name="Otillar R."/>
            <person name="Spatafora J.W."/>
            <person name="Yadav J.S."/>
            <person name="Aerts A."/>
            <person name="Benoit I."/>
            <person name="Boyd A."/>
            <person name="Carlson A."/>
            <person name="Copeland A."/>
            <person name="Coutinho P.M."/>
            <person name="de Vries R.P."/>
            <person name="Ferreira P."/>
            <person name="Findley K."/>
            <person name="Foster B."/>
            <person name="Gaskell J."/>
            <person name="Glotzer D."/>
            <person name="Gorecki P."/>
            <person name="Heitman J."/>
            <person name="Hesse C."/>
            <person name="Hori C."/>
            <person name="Igarashi K."/>
            <person name="Jurgens J.A."/>
            <person name="Kallen N."/>
            <person name="Kersten P."/>
            <person name="Kohler A."/>
            <person name="Kuees U."/>
            <person name="Kumar T.K.A."/>
            <person name="Kuo A."/>
            <person name="LaButti K."/>
            <person name="Larrondo L.F."/>
            <person name="Lindquist E."/>
            <person name="Ling A."/>
            <person name="Lombard V."/>
            <person name="Lucas S."/>
            <person name="Lundell T."/>
            <person name="Martin R."/>
            <person name="McLaughlin D.J."/>
            <person name="Morgenstern I."/>
            <person name="Morin E."/>
            <person name="Murat C."/>
            <person name="Nagy L.G."/>
            <person name="Nolan M."/>
            <person name="Ohm R.A."/>
            <person name="Patyshakuliyeva A."/>
            <person name="Rokas A."/>
            <person name="Ruiz-Duenas F.J."/>
            <person name="Sabat G."/>
            <person name="Salamov A."/>
            <person name="Samejima M."/>
            <person name="Schmutz J."/>
            <person name="Slot J.C."/>
            <person name="St John F."/>
            <person name="Stenlid J."/>
            <person name="Sun H."/>
            <person name="Sun S."/>
            <person name="Syed K."/>
            <person name="Tsang A."/>
            <person name="Wiebenga A."/>
            <person name="Young D."/>
            <person name="Pisabarro A."/>
            <person name="Eastwood D.C."/>
            <person name="Martin F."/>
            <person name="Cullen D."/>
            <person name="Grigoriev I.V."/>
            <person name="Hibbett D.S."/>
        </authorList>
    </citation>
    <scope>NUCLEOTIDE SEQUENCE [LARGE SCALE GENOMIC DNA]</scope>
    <source>
        <strain evidence="1 2">ATCC 11539</strain>
    </source>
</reference>
<keyword evidence="2" id="KW-1185">Reference proteome</keyword>
<evidence type="ECO:0000313" key="2">
    <source>
        <dbReference type="Proteomes" id="UP000030669"/>
    </source>
</evidence>
<evidence type="ECO:0000313" key="1">
    <source>
        <dbReference type="EMBL" id="EPQ52223.1"/>
    </source>
</evidence>
<dbReference type="HOGENOM" id="CLU_924536_0_0_1"/>
<organism evidence="1 2">
    <name type="scientific">Gloeophyllum trabeum (strain ATCC 11539 / FP-39264 / Madison 617)</name>
    <name type="common">Brown rot fungus</name>
    <dbReference type="NCBI Taxonomy" id="670483"/>
    <lineage>
        <taxon>Eukaryota</taxon>
        <taxon>Fungi</taxon>
        <taxon>Dikarya</taxon>
        <taxon>Basidiomycota</taxon>
        <taxon>Agaricomycotina</taxon>
        <taxon>Agaricomycetes</taxon>
        <taxon>Gloeophyllales</taxon>
        <taxon>Gloeophyllaceae</taxon>
        <taxon>Gloeophyllum</taxon>
    </lineage>
</organism>
<accession>S7PXH8</accession>
<dbReference type="Proteomes" id="UP000030669">
    <property type="component" value="Unassembled WGS sequence"/>
</dbReference>